<dbReference type="Gene3D" id="1.10.10.10">
    <property type="entry name" value="Winged helix-like DNA-binding domain superfamily/Winged helix DNA-binding domain"/>
    <property type="match status" value="1"/>
</dbReference>
<evidence type="ECO:0000256" key="2">
    <source>
        <dbReference type="ARBA" id="ARBA00023163"/>
    </source>
</evidence>
<dbReference type="PROSITE" id="PS51000">
    <property type="entry name" value="HTH_DEOR_2"/>
    <property type="match status" value="1"/>
</dbReference>
<protein>
    <submittedName>
        <fullName evidence="4">YafY family protein</fullName>
    </submittedName>
</protein>
<dbReference type="InterPro" id="IPR026881">
    <property type="entry name" value="WYL_dom"/>
</dbReference>
<dbReference type="SUPFAM" id="SSF46785">
    <property type="entry name" value="Winged helix' DNA-binding domain"/>
    <property type="match status" value="1"/>
</dbReference>
<evidence type="ECO:0000256" key="1">
    <source>
        <dbReference type="ARBA" id="ARBA00023015"/>
    </source>
</evidence>
<evidence type="ECO:0000259" key="3">
    <source>
        <dbReference type="PROSITE" id="PS51000"/>
    </source>
</evidence>
<dbReference type="PANTHER" id="PTHR34580">
    <property type="match status" value="1"/>
</dbReference>
<dbReference type="Pfam" id="PF13280">
    <property type="entry name" value="WYL"/>
    <property type="match status" value="1"/>
</dbReference>
<dbReference type="InterPro" id="IPR057727">
    <property type="entry name" value="WCX_dom"/>
</dbReference>
<dbReference type="InterPro" id="IPR028349">
    <property type="entry name" value="PafC-like"/>
</dbReference>
<dbReference type="SMART" id="SM00420">
    <property type="entry name" value="HTH_DEOR"/>
    <property type="match status" value="1"/>
</dbReference>
<dbReference type="PROSITE" id="PS52050">
    <property type="entry name" value="WYL"/>
    <property type="match status" value="1"/>
</dbReference>
<proteinExistence type="predicted"/>
<gene>
    <name evidence="4" type="ORF">V3851_13905</name>
</gene>
<evidence type="ECO:0000313" key="5">
    <source>
        <dbReference type="Proteomes" id="UP001306950"/>
    </source>
</evidence>
<dbReference type="InterPro" id="IPR036390">
    <property type="entry name" value="WH_DNA-bd_sf"/>
</dbReference>
<sequence length="308" mass="35163">MDTVQMNRLFEIVYLLLQRESMTAAELAERFEVSKRTIYRDIDALSAAGIPVYASKGKGGGIGLLPDFVLNKSLLSAEEQNEILFALQSMEATNALQTGQVLAKLSSLFRKEEVNWIDVDFSGWNSGEEGRGKFGLLRTAILESRVIEFTYYSSYGRKSRRQAEPIKLQFKNSAWYLQAFCLQSVEFRTFKINRMEELRYTGEPFERRNIPVPALEESGQAVYPSHVDLELEFAPRLAFRVFDEFDQAKVRQNADGSYRVSVSYPEDGWVYGYLLSFGEEVKVISPPHIRNILGQKAKKIAEMYEPPS</sequence>
<dbReference type="InterPro" id="IPR001034">
    <property type="entry name" value="DeoR_HTH"/>
</dbReference>
<dbReference type="RefSeq" id="WP_331847155.1">
    <property type="nucleotide sequence ID" value="NZ_JAZHPZ010000006.1"/>
</dbReference>
<keyword evidence="5" id="KW-1185">Reference proteome</keyword>
<reference evidence="4 5" key="1">
    <citation type="submission" date="2024-02" db="EMBL/GenBank/DDBJ databases">
        <title>A nitrogen-fixing paenibacillus bacterium.</title>
        <authorList>
            <person name="Zhang W.L."/>
            <person name="Chen S.F."/>
        </authorList>
    </citation>
    <scope>NUCLEOTIDE SEQUENCE [LARGE SCALE GENOMIC DNA]</scope>
    <source>
        <strain evidence="4 5">M1</strain>
    </source>
</reference>
<dbReference type="PANTHER" id="PTHR34580:SF1">
    <property type="entry name" value="PROTEIN PAFC"/>
    <property type="match status" value="1"/>
</dbReference>
<evidence type="ECO:0000313" key="4">
    <source>
        <dbReference type="EMBL" id="MEF2966932.1"/>
    </source>
</evidence>
<comment type="caution">
    <text evidence="4">The sequence shown here is derived from an EMBL/GenBank/DDBJ whole genome shotgun (WGS) entry which is preliminary data.</text>
</comment>
<accession>A0ABU7VVH8</accession>
<dbReference type="InterPro" id="IPR036388">
    <property type="entry name" value="WH-like_DNA-bd_sf"/>
</dbReference>
<organism evidence="4 5">
    <name type="scientific">Paenibacillus haidiansis</name>
    <dbReference type="NCBI Taxonomy" id="1574488"/>
    <lineage>
        <taxon>Bacteria</taxon>
        <taxon>Bacillati</taxon>
        <taxon>Bacillota</taxon>
        <taxon>Bacilli</taxon>
        <taxon>Bacillales</taxon>
        <taxon>Paenibacillaceae</taxon>
        <taxon>Paenibacillus</taxon>
    </lineage>
</organism>
<dbReference type="Pfam" id="PF08279">
    <property type="entry name" value="HTH_11"/>
    <property type="match status" value="1"/>
</dbReference>
<dbReference type="Pfam" id="PF25583">
    <property type="entry name" value="WCX"/>
    <property type="match status" value="1"/>
</dbReference>
<keyword evidence="2" id="KW-0804">Transcription</keyword>
<dbReference type="EMBL" id="JAZHPZ010000006">
    <property type="protein sequence ID" value="MEF2966932.1"/>
    <property type="molecule type" value="Genomic_DNA"/>
</dbReference>
<dbReference type="Proteomes" id="UP001306950">
    <property type="component" value="Unassembled WGS sequence"/>
</dbReference>
<keyword evidence="1" id="KW-0805">Transcription regulation</keyword>
<dbReference type="PIRSF" id="PIRSF016838">
    <property type="entry name" value="PafC"/>
    <property type="match status" value="1"/>
</dbReference>
<dbReference type="InterPro" id="IPR013196">
    <property type="entry name" value="HTH_11"/>
</dbReference>
<dbReference type="InterPro" id="IPR051534">
    <property type="entry name" value="CBASS_pafABC_assoc_protein"/>
</dbReference>
<feature type="domain" description="HTH deoR-type" evidence="3">
    <location>
        <begin position="5"/>
        <end position="63"/>
    </location>
</feature>
<name>A0ABU7VVH8_9BACL</name>